<dbReference type="Proteomes" id="UP000008777">
    <property type="component" value="Segment"/>
</dbReference>
<sequence length="175" mass="19952">MVRRGSCWGVRNMRIRGYLPRGIALTWLLGIPLEECDAPMTKDKLRDIINRFINTSLGNVPVKYDVRELSRSFMIKFTATVSEPAAMCRKHSDYEFKDCVYTCVSTNIPLQECEEVCRQEVTEECNKYGETAVTMNITSLAHDMASLFEACNVRYYAHIGASTDVYSILFVAFFA</sequence>
<name>Q6ZYG4_PSVY</name>
<keyword evidence="2" id="KW-1185">Reference proteome</keyword>
<organismHost>
    <name type="scientific">Thermoproteus tenax</name>
    <dbReference type="NCBI Taxonomy" id="2271"/>
</organismHost>
<reference evidence="1 2" key="1">
    <citation type="journal article" date="2004" name="Virology">
        <title>Morphology and genome organisation of the virus PSV of the hyperthermophilic archaeal genera Pyrobaculum and Thermoproteus: A novel virus family, the Globuloviridae.</title>
        <authorList>
            <person name="Haering M."/>
            <person name="Peng X."/>
            <person name="Bruegger K."/>
            <person name="Rachel R."/>
            <person name="Stetter K.O."/>
            <person name="Garrett R.A."/>
            <person name="Prangishvili D."/>
        </authorList>
    </citation>
    <scope>NUCLEOTIDE SEQUENCE [LARGE SCALE GENOMIC DNA]</scope>
    <source>
        <strain evidence="2">Isolate United States/Yellowstone</strain>
    </source>
</reference>
<organism evidence="1 2">
    <name type="scientific">Pyrobaculum spherical virus (isolate United States/Yellowstone)</name>
    <name type="common">PSV</name>
    <dbReference type="NCBI Taxonomy" id="654907"/>
    <lineage>
        <taxon>Viruses</taxon>
        <taxon>Viruses incertae sedis</taxon>
        <taxon>Globuloviridae</taxon>
        <taxon>Alphaglobulovirus</taxon>
        <taxon>Alphaglobulovirus obsidianense</taxon>
    </lineage>
</organism>
<proteinExistence type="predicted"/>
<organismHost>
    <name type="scientific">Pyrobaculum</name>
    <dbReference type="NCBI Taxonomy" id="2276"/>
</organismHost>
<dbReference type="GeneID" id="4432052"/>
<dbReference type="EMBL" id="AJ635161">
    <property type="protein sequence ID" value="CAG25658.1"/>
    <property type="molecule type" value="Genomic_DNA"/>
</dbReference>
<evidence type="ECO:0000313" key="1">
    <source>
        <dbReference type="EMBL" id="CAG25658.1"/>
    </source>
</evidence>
<evidence type="ECO:0000313" key="2">
    <source>
        <dbReference type="Proteomes" id="UP000008777"/>
    </source>
</evidence>
<accession>Q6ZYG4</accession>
<dbReference type="RefSeq" id="YP_015560.1">
    <property type="nucleotide sequence ID" value="NC_005872.1"/>
</dbReference>
<dbReference type="KEGG" id="vg:4432052"/>
<protein>
    <submittedName>
        <fullName evidence="1">Uncharacterized protein</fullName>
    </submittedName>
</protein>